<feature type="domain" description="LysM" evidence="2">
    <location>
        <begin position="42"/>
        <end position="90"/>
    </location>
</feature>
<dbReference type="EMBL" id="FR695864">
    <property type="protein sequence ID" value="CBX27006.1"/>
    <property type="molecule type" value="Genomic_DNA"/>
</dbReference>
<keyword evidence="1" id="KW-0732">Signal</keyword>
<dbReference type="SMART" id="SM00257">
    <property type="entry name" value="LysM"/>
    <property type="match status" value="1"/>
</dbReference>
<feature type="signal peptide" evidence="1">
    <location>
        <begin position="1"/>
        <end position="24"/>
    </location>
</feature>
<evidence type="ECO:0000313" key="3">
    <source>
        <dbReference type="EMBL" id="CBX27006.1"/>
    </source>
</evidence>
<dbReference type="AlphaFoldDB" id="E1Y8W2"/>
<reference evidence="3" key="1">
    <citation type="journal article" date="2011" name="Environ. Microbiol.">
        <title>Genomic insights into the metabolic potential of the polycyclic aromatic hydrocarbon degrading sulfate-reducing Deltaproteobacterium N47.</title>
        <authorList>
            <person name="Bergmann F."/>
            <person name="Selesi D."/>
            <person name="Weinmaier T."/>
            <person name="Tischler P."/>
            <person name="Rattei T."/>
            <person name="Meckenstock R.U."/>
        </authorList>
    </citation>
    <scope>NUCLEOTIDE SEQUENCE</scope>
</reference>
<evidence type="ECO:0000259" key="2">
    <source>
        <dbReference type="PROSITE" id="PS51782"/>
    </source>
</evidence>
<sequence length="350" mass="39714">MRYIFTHKYLFTIICILTSIPAISAYLCAAENQNVLEHETGVYYTVKKGDTLWGISKKYFDSPWAWPELWKENKYIKNPHFIEPGDKLRLFYSKDSDLIIDNILKSDETKTTLQTEKSCDIDALYFNYPAIDSVGFIKKEPVLPNGSIFKVKDDKVAISEGDLVYIKYENNSKFEPGSKYTIYRMLKSLTDSKTGALIGKQYYLTGIVEVKTVEPLYAIARVLKSFREIDLNDLLMPYEPISRKIPIIKSEKGIEGSVIIPEEERSIIGDNTIVFIDKGKNDGVKPGQFYTIYYREKKNITPDNLSATLLAPVDFGKLLVLFSEQSTASALITRSDKEIPIGSLVGSPVE</sequence>
<feature type="chain" id="PRO_5003154837" description="LysM domain-containing protein" evidence="1">
    <location>
        <begin position="25"/>
        <end position="350"/>
    </location>
</feature>
<dbReference type="SUPFAM" id="SSF54106">
    <property type="entry name" value="LysM domain"/>
    <property type="match status" value="1"/>
</dbReference>
<protein>
    <recommendedName>
        <fullName evidence="2">LysM domain-containing protein</fullName>
    </recommendedName>
</protein>
<proteinExistence type="predicted"/>
<dbReference type="PANTHER" id="PTHR34700">
    <property type="entry name" value="POTASSIUM BINDING PROTEIN KBP"/>
    <property type="match status" value="1"/>
</dbReference>
<accession>E1Y8W2</accession>
<dbReference type="PANTHER" id="PTHR34700:SF4">
    <property type="entry name" value="PHAGE-LIKE ELEMENT PBSX PROTEIN XKDP"/>
    <property type="match status" value="1"/>
</dbReference>
<dbReference type="InterPro" id="IPR036779">
    <property type="entry name" value="LysM_dom_sf"/>
</dbReference>
<dbReference type="PROSITE" id="PS51782">
    <property type="entry name" value="LYSM"/>
    <property type="match status" value="1"/>
</dbReference>
<organism evidence="3">
    <name type="scientific">uncultured Desulfobacterium sp</name>
    <dbReference type="NCBI Taxonomy" id="201089"/>
    <lineage>
        <taxon>Bacteria</taxon>
        <taxon>Pseudomonadati</taxon>
        <taxon>Thermodesulfobacteriota</taxon>
        <taxon>Desulfobacteria</taxon>
        <taxon>Desulfobacterales</taxon>
        <taxon>Desulfobacteriaceae</taxon>
        <taxon>Desulfobacterium</taxon>
        <taxon>environmental samples</taxon>
    </lineage>
</organism>
<dbReference type="InterPro" id="IPR052196">
    <property type="entry name" value="Bact_Kbp"/>
</dbReference>
<dbReference type="Pfam" id="PF01476">
    <property type="entry name" value="LysM"/>
    <property type="match status" value="1"/>
</dbReference>
<dbReference type="Gene3D" id="3.10.350.10">
    <property type="entry name" value="LysM domain"/>
    <property type="match status" value="1"/>
</dbReference>
<gene>
    <name evidence="3" type="ORF">N47_A10350</name>
</gene>
<dbReference type="CAZy" id="CBM50">
    <property type="family name" value="Carbohydrate-Binding Module Family 50"/>
</dbReference>
<evidence type="ECO:0000256" key="1">
    <source>
        <dbReference type="SAM" id="SignalP"/>
    </source>
</evidence>
<dbReference type="InterPro" id="IPR018392">
    <property type="entry name" value="LysM"/>
</dbReference>
<name>E1Y8W2_9BACT</name>
<dbReference type="CDD" id="cd00118">
    <property type="entry name" value="LysM"/>
    <property type="match status" value="1"/>
</dbReference>